<evidence type="ECO:0000259" key="3">
    <source>
        <dbReference type="PROSITE" id="PS51781"/>
    </source>
</evidence>
<feature type="region of interest" description="Disordered" evidence="2">
    <location>
        <begin position="76"/>
        <end position="110"/>
    </location>
</feature>
<dbReference type="InterPro" id="IPR003646">
    <property type="entry name" value="SH3-like_bac-type"/>
</dbReference>
<comment type="similarity">
    <text evidence="1">Belongs to the N-acetylmuramoyl-L-alanine amidase 2 family.</text>
</comment>
<reference evidence="4" key="1">
    <citation type="journal article" date="2021" name="Proc. Natl. Acad. Sci. U.S.A.">
        <title>A Catalog of Tens of Thousands of Viruses from Human Metagenomes Reveals Hidden Associations with Chronic Diseases.</title>
        <authorList>
            <person name="Tisza M.J."/>
            <person name="Buck C.B."/>
        </authorList>
    </citation>
    <scope>NUCLEOTIDE SEQUENCE</scope>
    <source>
        <strain evidence="4">Ctp7F23</strain>
    </source>
</reference>
<feature type="compositionally biased region" description="Basic and acidic residues" evidence="2">
    <location>
        <begin position="90"/>
        <end position="110"/>
    </location>
</feature>
<organism evidence="4">
    <name type="scientific">Myoviridae sp. ctp7F23</name>
    <dbReference type="NCBI Taxonomy" id="2825174"/>
    <lineage>
        <taxon>Viruses</taxon>
        <taxon>Duplodnaviria</taxon>
        <taxon>Heunggongvirae</taxon>
        <taxon>Uroviricota</taxon>
        <taxon>Caudoviricetes</taxon>
    </lineage>
</organism>
<proteinExistence type="inferred from homology"/>
<protein>
    <recommendedName>
        <fullName evidence="3">SH3b domain-containing protein</fullName>
    </recommendedName>
</protein>
<dbReference type="EMBL" id="BK016037">
    <property type="protein sequence ID" value="DAF90764.1"/>
    <property type="molecule type" value="Genomic_DNA"/>
</dbReference>
<accession>A0A8S5U8I1</accession>
<evidence type="ECO:0000313" key="4">
    <source>
        <dbReference type="EMBL" id="DAF90764.1"/>
    </source>
</evidence>
<sequence>MPSKTAKYTGKVTTSSDDLNVRRGPGTGYAVITSIKKGAPVSICDQLGGWYYIRTASGIYGYASASYITKDKKSIGQSALKKKPKKKPPKKDLTKAEKDALKKKQEAEKKKLREKKIKEYNNKIKNKSAIGNFGETIVFEVSSKKILTPKNMKRTVSARWEQHKILGKPPKSEFVGQGAPETTMTVILSAECGVRPRSTLAKIEKAVKAGKVDWLVIGGKFVGGRKMYISSCSETWDEIWNKGELVRATISLTFVEYT</sequence>
<dbReference type="InterPro" id="IPR009734">
    <property type="entry name" value="Myoviridae_GpU"/>
</dbReference>
<name>A0A8S5U8I1_9CAUD</name>
<dbReference type="PROSITE" id="PS51781">
    <property type="entry name" value="SH3B"/>
    <property type="match status" value="1"/>
</dbReference>
<dbReference type="SMART" id="SM00287">
    <property type="entry name" value="SH3b"/>
    <property type="match status" value="1"/>
</dbReference>
<feature type="domain" description="SH3b" evidence="3">
    <location>
        <begin position="3"/>
        <end position="72"/>
    </location>
</feature>
<evidence type="ECO:0000256" key="1">
    <source>
        <dbReference type="ARBA" id="ARBA00007553"/>
    </source>
</evidence>
<evidence type="ECO:0000256" key="2">
    <source>
        <dbReference type="SAM" id="MobiDB-lite"/>
    </source>
</evidence>
<dbReference type="Gene3D" id="2.30.30.40">
    <property type="entry name" value="SH3 Domains"/>
    <property type="match status" value="1"/>
</dbReference>
<feature type="compositionally biased region" description="Basic residues" evidence="2">
    <location>
        <begin position="80"/>
        <end position="89"/>
    </location>
</feature>
<dbReference type="Pfam" id="PF08239">
    <property type="entry name" value="SH3_3"/>
    <property type="match status" value="1"/>
</dbReference>
<dbReference type="Pfam" id="PF06995">
    <property type="entry name" value="Phage_P2_GpU"/>
    <property type="match status" value="1"/>
</dbReference>